<dbReference type="AlphaFoldDB" id="A0A316M218"/>
<proteinExistence type="predicted"/>
<dbReference type="Pfam" id="PF14184">
    <property type="entry name" value="YrvL"/>
    <property type="match status" value="1"/>
</dbReference>
<reference evidence="2 3" key="1">
    <citation type="submission" date="2018-03" db="EMBL/GenBank/DDBJ databases">
        <title>The uncultured portion of the human microbiome is neutrally assembled.</title>
        <authorList>
            <person name="Jeraldo P."/>
            <person name="Boardman L."/>
            <person name="White B.A."/>
            <person name="Nelson H."/>
            <person name="Goldenfeld N."/>
            <person name="Chia N."/>
        </authorList>
    </citation>
    <scope>NUCLEOTIDE SEQUENCE [LARGE SCALE GENOMIC DNA]</scope>
    <source>
        <strain evidence="2">CIM:MAG 903</strain>
    </source>
</reference>
<evidence type="ECO:0000256" key="1">
    <source>
        <dbReference type="SAM" id="Phobius"/>
    </source>
</evidence>
<feature type="transmembrane region" description="Helical" evidence="1">
    <location>
        <begin position="47"/>
        <end position="68"/>
    </location>
</feature>
<comment type="caution">
    <text evidence="2">The sequence shown here is derived from an EMBL/GenBank/DDBJ whole genome shotgun (WGS) entry which is preliminary data.</text>
</comment>
<feature type="transmembrane region" description="Helical" evidence="1">
    <location>
        <begin position="88"/>
        <end position="108"/>
    </location>
</feature>
<protein>
    <recommendedName>
        <fullName evidence="4">Regulatory protein YrvL</fullName>
    </recommendedName>
</protein>
<feature type="transmembrane region" description="Helical" evidence="1">
    <location>
        <begin position="12"/>
        <end position="35"/>
    </location>
</feature>
<dbReference type="Proteomes" id="UP000246114">
    <property type="component" value="Unassembled WGS sequence"/>
</dbReference>
<name>A0A316M218_9CLOT</name>
<evidence type="ECO:0008006" key="4">
    <source>
        <dbReference type="Google" id="ProtNLM"/>
    </source>
</evidence>
<organism evidence="2 3">
    <name type="scientific">Clostridium cadaveris</name>
    <dbReference type="NCBI Taxonomy" id="1529"/>
    <lineage>
        <taxon>Bacteria</taxon>
        <taxon>Bacillati</taxon>
        <taxon>Bacillota</taxon>
        <taxon>Clostridia</taxon>
        <taxon>Eubacteriales</taxon>
        <taxon>Clostridiaceae</taxon>
        <taxon>Clostridium</taxon>
    </lineage>
</organism>
<accession>A0A316M218</accession>
<evidence type="ECO:0000313" key="3">
    <source>
        <dbReference type="Proteomes" id="UP000246114"/>
    </source>
</evidence>
<dbReference type="InterPro" id="IPR025912">
    <property type="entry name" value="YrvL"/>
</dbReference>
<keyword evidence="1" id="KW-1133">Transmembrane helix</keyword>
<feature type="transmembrane region" description="Helical" evidence="1">
    <location>
        <begin position="114"/>
        <end position="131"/>
    </location>
</feature>
<keyword evidence="1" id="KW-0472">Membrane</keyword>
<sequence length="134" mass="14734">MKEKFKKIIEPIFGFGLAAIIITAIISVIAIFSGAIMKLFGFKYNSIGSIILYFIVVTIVGFPVDIILRVFSKVLISIGQLNKNTGKILFVVLDTMGTCIVMAIVDYFMKSVSATDLAILVISFIIAIFSIDRE</sequence>
<dbReference type="EMBL" id="QAMZ01000055">
    <property type="protein sequence ID" value="PWL51618.1"/>
    <property type="molecule type" value="Genomic_DNA"/>
</dbReference>
<gene>
    <name evidence="2" type="ORF">DBY38_13890</name>
</gene>
<keyword evidence="1" id="KW-0812">Transmembrane</keyword>
<evidence type="ECO:0000313" key="2">
    <source>
        <dbReference type="EMBL" id="PWL51618.1"/>
    </source>
</evidence>